<reference evidence="3" key="1">
    <citation type="journal article" date="2011" name="Nature">
        <title>Genome sequence and analysis of the tuber crop potato.</title>
        <authorList>
            <consortium name="The Potato Genome Sequencing Consortium"/>
        </authorList>
    </citation>
    <scope>NUCLEOTIDE SEQUENCE [LARGE SCALE GENOMIC DNA]</scope>
    <source>
        <strain evidence="3">cv. DM1-3 516 R44</strain>
    </source>
</reference>
<name>M1DUM0_SOLTU</name>
<dbReference type="HOGENOM" id="CLU_028647_0_4_1"/>
<feature type="compositionally biased region" description="Basic and acidic residues" evidence="1">
    <location>
        <begin position="175"/>
        <end position="187"/>
    </location>
</feature>
<protein>
    <recommendedName>
        <fullName evidence="4">Integrase core domain containing protein</fullName>
    </recommendedName>
</protein>
<dbReference type="PaxDb" id="4113-PGSC0003DMT400094669"/>
<dbReference type="InParanoid" id="M1DUM0"/>
<accession>M1DUM0</accession>
<sequence length="227" mass="26122">MGKEPGSYREEIVREFYASNAATLRGSIHRNANPRAQTTLKVTLVRGFSVDISEVTIHRFLYCPGRTWELNTGKFDYRWDFMWGGEFQQSAEKREIVLHWLARYIATDVERVEWIVSLRGDIDAIISTPIDELESAPNVLADDIVLGALFSEDIVQPEPIRAHGKRPHSKNISDTTKEAREKKWERQQYEQTRKVSIVDEELRQQRARESSLGASSSWTNTEVVDVV</sequence>
<evidence type="ECO:0000313" key="3">
    <source>
        <dbReference type="Proteomes" id="UP000011115"/>
    </source>
</evidence>
<proteinExistence type="predicted"/>
<dbReference type="EnsemblPlants" id="PGSC0003DMT400094669">
    <property type="protein sequence ID" value="PGSC0003DMT400094669"/>
    <property type="gene ID" value="PGSC0003DMG400044240"/>
</dbReference>
<keyword evidence="3" id="KW-1185">Reference proteome</keyword>
<feature type="region of interest" description="Disordered" evidence="1">
    <location>
        <begin position="161"/>
        <end position="187"/>
    </location>
</feature>
<dbReference type="AlphaFoldDB" id="M1DUM0"/>
<evidence type="ECO:0000313" key="2">
    <source>
        <dbReference type="EnsemblPlants" id="PGSC0003DMT400094669"/>
    </source>
</evidence>
<evidence type="ECO:0000256" key="1">
    <source>
        <dbReference type="SAM" id="MobiDB-lite"/>
    </source>
</evidence>
<dbReference type="Proteomes" id="UP000011115">
    <property type="component" value="Unassembled WGS sequence"/>
</dbReference>
<evidence type="ECO:0008006" key="4">
    <source>
        <dbReference type="Google" id="ProtNLM"/>
    </source>
</evidence>
<reference evidence="2" key="2">
    <citation type="submission" date="2015-06" db="UniProtKB">
        <authorList>
            <consortium name="EnsemblPlants"/>
        </authorList>
    </citation>
    <scope>IDENTIFICATION</scope>
    <source>
        <strain evidence="2">DM1-3 516 R44</strain>
    </source>
</reference>
<dbReference type="Gramene" id="PGSC0003DMT400094669">
    <property type="protein sequence ID" value="PGSC0003DMT400094669"/>
    <property type="gene ID" value="PGSC0003DMG400044240"/>
</dbReference>
<organism evidence="2 3">
    <name type="scientific">Solanum tuberosum</name>
    <name type="common">Potato</name>
    <dbReference type="NCBI Taxonomy" id="4113"/>
    <lineage>
        <taxon>Eukaryota</taxon>
        <taxon>Viridiplantae</taxon>
        <taxon>Streptophyta</taxon>
        <taxon>Embryophyta</taxon>
        <taxon>Tracheophyta</taxon>
        <taxon>Spermatophyta</taxon>
        <taxon>Magnoliopsida</taxon>
        <taxon>eudicotyledons</taxon>
        <taxon>Gunneridae</taxon>
        <taxon>Pentapetalae</taxon>
        <taxon>asterids</taxon>
        <taxon>lamiids</taxon>
        <taxon>Solanales</taxon>
        <taxon>Solanaceae</taxon>
        <taxon>Solanoideae</taxon>
        <taxon>Solaneae</taxon>
        <taxon>Solanum</taxon>
    </lineage>
</organism>